<keyword evidence="3" id="KW-1185">Reference proteome</keyword>
<sequence length="232" mass="24824">MDVKTRDIPGTAAFFSALLGWRFAVDETDWRRATVITVGEFPIGTVSDLAAPIYPPGTPAHLAFYHRVDDVDGRVAAAVASGAEVVVAPFDVPGQGRLATLIDPFGAAVSVWRPTPAVGWRHPVGLPMAPYRMVLSCPRPELVRRFYREALGATLQHAAFLPMRDGATLPGQWQLVVPAADLDAVADLFARFSDDGRELSIDPHLGALRVSTVEGLSVYVVPAGESSRGGRA</sequence>
<dbReference type="SUPFAM" id="SSF54593">
    <property type="entry name" value="Glyoxalase/Bleomycin resistance protein/Dihydroxybiphenyl dioxygenase"/>
    <property type="match status" value="1"/>
</dbReference>
<dbReference type="EMBL" id="BOPA01000008">
    <property type="protein sequence ID" value="GIJ14173.1"/>
    <property type="molecule type" value="Genomic_DNA"/>
</dbReference>
<dbReference type="InterPro" id="IPR029068">
    <property type="entry name" value="Glyas_Bleomycin-R_OHBP_Dase"/>
</dbReference>
<feature type="domain" description="VOC" evidence="1">
    <location>
        <begin position="1"/>
        <end position="114"/>
    </location>
</feature>
<organism evidence="2 3">
    <name type="scientific">Micromonospora gifhornensis</name>
    <dbReference type="NCBI Taxonomy" id="84594"/>
    <lineage>
        <taxon>Bacteria</taxon>
        <taxon>Bacillati</taxon>
        <taxon>Actinomycetota</taxon>
        <taxon>Actinomycetes</taxon>
        <taxon>Micromonosporales</taxon>
        <taxon>Micromonosporaceae</taxon>
        <taxon>Micromonospora</taxon>
    </lineage>
</organism>
<gene>
    <name evidence="2" type="ORF">Vgi01_08570</name>
</gene>
<dbReference type="InterPro" id="IPR052164">
    <property type="entry name" value="Anthracycline_SecMetBiosynth"/>
</dbReference>
<dbReference type="PROSITE" id="PS51819">
    <property type="entry name" value="VOC"/>
    <property type="match status" value="1"/>
</dbReference>
<dbReference type="Gene3D" id="3.10.180.10">
    <property type="entry name" value="2,3-Dihydroxybiphenyl 1,2-Dioxygenase, domain 1"/>
    <property type="match status" value="1"/>
</dbReference>
<dbReference type="InterPro" id="IPR041581">
    <property type="entry name" value="Glyoxalase_6"/>
</dbReference>
<comment type="caution">
    <text evidence="2">The sequence shown here is derived from an EMBL/GenBank/DDBJ whole genome shotgun (WGS) entry which is preliminary data.</text>
</comment>
<dbReference type="InterPro" id="IPR037523">
    <property type="entry name" value="VOC_core"/>
</dbReference>
<evidence type="ECO:0000313" key="2">
    <source>
        <dbReference type="EMBL" id="GIJ14173.1"/>
    </source>
</evidence>
<name>A0ABQ4I8E4_9ACTN</name>
<protein>
    <recommendedName>
        <fullName evidence="1">VOC domain-containing protein</fullName>
    </recommendedName>
</protein>
<proteinExistence type="predicted"/>
<dbReference type="PANTHER" id="PTHR33993">
    <property type="entry name" value="GLYOXALASE-RELATED"/>
    <property type="match status" value="1"/>
</dbReference>
<dbReference type="PANTHER" id="PTHR33993:SF14">
    <property type="entry name" value="GB|AAF24581.1"/>
    <property type="match status" value="1"/>
</dbReference>
<dbReference type="CDD" id="cd07247">
    <property type="entry name" value="SgaA_N_like"/>
    <property type="match status" value="1"/>
</dbReference>
<reference evidence="2 3" key="1">
    <citation type="submission" date="2021-01" db="EMBL/GenBank/DDBJ databases">
        <title>Whole genome shotgun sequence of Verrucosispora gifhornensis NBRC 16317.</title>
        <authorList>
            <person name="Komaki H."/>
            <person name="Tamura T."/>
        </authorList>
    </citation>
    <scope>NUCLEOTIDE SEQUENCE [LARGE SCALE GENOMIC DNA]</scope>
    <source>
        <strain evidence="2 3">NBRC 16317</strain>
    </source>
</reference>
<dbReference type="RefSeq" id="WP_204290207.1">
    <property type="nucleotide sequence ID" value="NZ_BAAAGZ010000024.1"/>
</dbReference>
<dbReference type="Proteomes" id="UP000647860">
    <property type="component" value="Unassembled WGS sequence"/>
</dbReference>
<dbReference type="Pfam" id="PF18029">
    <property type="entry name" value="Glyoxalase_6"/>
    <property type="match status" value="1"/>
</dbReference>
<evidence type="ECO:0000313" key="3">
    <source>
        <dbReference type="Proteomes" id="UP000647860"/>
    </source>
</evidence>
<evidence type="ECO:0000259" key="1">
    <source>
        <dbReference type="PROSITE" id="PS51819"/>
    </source>
</evidence>
<accession>A0ABQ4I8E4</accession>